<evidence type="ECO:0000313" key="14">
    <source>
        <dbReference type="Proteomes" id="UP000613580"/>
    </source>
</evidence>
<protein>
    <submittedName>
        <fullName evidence="13">Uncharacterized protein</fullName>
    </submittedName>
</protein>
<dbReference type="OrthoDB" id="2019572at2759"/>
<dbReference type="EMBL" id="JACAZE010000023">
    <property type="protein sequence ID" value="KAF7291758.1"/>
    <property type="molecule type" value="Genomic_DNA"/>
</dbReference>
<evidence type="ECO:0000313" key="13">
    <source>
        <dbReference type="EMBL" id="KAF7291758.1"/>
    </source>
</evidence>
<evidence type="ECO:0000256" key="2">
    <source>
        <dbReference type="ARBA" id="ARBA00004613"/>
    </source>
</evidence>
<keyword evidence="3" id="KW-0964">Secreted</keyword>
<comment type="similarity">
    <text evidence="11">Belongs to the polysaccharide monooxygenase AA14 family.</text>
</comment>
<keyword evidence="5 12" id="KW-0732">Signal</keyword>
<evidence type="ECO:0000256" key="1">
    <source>
        <dbReference type="ARBA" id="ARBA00001973"/>
    </source>
</evidence>
<keyword evidence="9" id="KW-1015">Disulfide bond</keyword>
<keyword evidence="10" id="KW-0325">Glycoprotein</keyword>
<evidence type="ECO:0000256" key="4">
    <source>
        <dbReference type="ARBA" id="ARBA00022723"/>
    </source>
</evidence>
<feature type="signal peptide" evidence="12">
    <location>
        <begin position="1"/>
        <end position="22"/>
    </location>
</feature>
<dbReference type="GO" id="GO:0046872">
    <property type="term" value="F:metal ion binding"/>
    <property type="evidence" value="ECO:0007669"/>
    <property type="project" value="UniProtKB-KW"/>
</dbReference>
<dbReference type="Pfam" id="PF22810">
    <property type="entry name" value="LPMO_AA14"/>
    <property type="match status" value="1"/>
</dbReference>
<keyword evidence="8" id="KW-0503">Monooxygenase</keyword>
<dbReference type="AlphaFoldDB" id="A0A8H6S3P8"/>
<evidence type="ECO:0000256" key="12">
    <source>
        <dbReference type="SAM" id="SignalP"/>
    </source>
</evidence>
<organism evidence="13 14">
    <name type="scientific">Mycena chlorophos</name>
    <name type="common">Agaric fungus</name>
    <name type="synonym">Agaricus chlorophos</name>
    <dbReference type="NCBI Taxonomy" id="658473"/>
    <lineage>
        <taxon>Eukaryota</taxon>
        <taxon>Fungi</taxon>
        <taxon>Dikarya</taxon>
        <taxon>Basidiomycota</taxon>
        <taxon>Agaricomycotina</taxon>
        <taxon>Agaricomycetes</taxon>
        <taxon>Agaricomycetidae</taxon>
        <taxon>Agaricales</taxon>
        <taxon>Marasmiineae</taxon>
        <taxon>Mycenaceae</taxon>
        <taxon>Mycena</taxon>
    </lineage>
</organism>
<evidence type="ECO:0000256" key="9">
    <source>
        <dbReference type="ARBA" id="ARBA00023157"/>
    </source>
</evidence>
<keyword evidence="14" id="KW-1185">Reference proteome</keyword>
<dbReference type="Proteomes" id="UP000613580">
    <property type="component" value="Unassembled WGS sequence"/>
</dbReference>
<comment type="subcellular location">
    <subcellularLocation>
        <location evidence="2">Secreted</location>
    </subcellularLocation>
</comment>
<proteinExistence type="inferred from homology"/>
<name>A0A8H6S3P8_MYCCL</name>
<evidence type="ECO:0000256" key="8">
    <source>
        <dbReference type="ARBA" id="ARBA00023033"/>
    </source>
</evidence>
<evidence type="ECO:0000256" key="7">
    <source>
        <dbReference type="ARBA" id="ARBA00023008"/>
    </source>
</evidence>
<evidence type="ECO:0000256" key="5">
    <source>
        <dbReference type="ARBA" id="ARBA00022729"/>
    </source>
</evidence>
<evidence type="ECO:0000256" key="10">
    <source>
        <dbReference type="ARBA" id="ARBA00023180"/>
    </source>
</evidence>
<keyword evidence="7" id="KW-0186">Copper</keyword>
<dbReference type="GO" id="GO:0005576">
    <property type="term" value="C:extracellular region"/>
    <property type="evidence" value="ECO:0007669"/>
    <property type="project" value="UniProtKB-SubCell"/>
</dbReference>
<evidence type="ECO:0000256" key="11">
    <source>
        <dbReference type="ARBA" id="ARBA00046340"/>
    </source>
</evidence>
<comment type="caution">
    <text evidence="13">The sequence shown here is derived from an EMBL/GenBank/DDBJ whole genome shotgun (WGS) entry which is preliminary data.</text>
</comment>
<keyword evidence="4" id="KW-0479">Metal-binding</keyword>
<accession>A0A8H6S3P8</accession>
<keyword evidence="6" id="KW-0560">Oxidoreductase</keyword>
<sequence length="324" mass="34729">MLSLHISLVLALCAPHIRLAAAHMAAWHHGMYCLNGTRPGVDDQDTSAIVHPLFNLAKDDWWFHHVDGCDEFPPDEGDFLELPANGNFTVEIAVNRAFTSLSYGGSRVGLFGDGKDYTEGLGNGVDCIGELQIHTQNESMAAGTAFAISYTSNIADVTPENLVVFTTLSHTPWKMLATYQVPNLPACPVGGCICAWGWVPNGCGEPNMYMTPFRCTVTGTPGTSALATPAVAPRWCEDAPKSCVSGAKQMVYWNQREGNNVWVEGMDKYGRPKSPGYNSVLGFGDGAQTDIFVKGMLDGTGDAGANVPAEVDSSAHQVVLQVRS</sequence>
<comment type="cofactor">
    <cofactor evidence="1">
        <name>Cu(2+)</name>
        <dbReference type="ChEBI" id="CHEBI:29036"/>
    </cofactor>
</comment>
<reference evidence="13" key="1">
    <citation type="submission" date="2020-05" db="EMBL/GenBank/DDBJ databases">
        <title>Mycena genomes resolve the evolution of fungal bioluminescence.</title>
        <authorList>
            <person name="Tsai I.J."/>
        </authorList>
    </citation>
    <scope>NUCLEOTIDE SEQUENCE</scope>
    <source>
        <strain evidence="13">110903Hualien_Pintung</strain>
    </source>
</reference>
<dbReference type="InterPro" id="IPR054497">
    <property type="entry name" value="LPMO_AA14"/>
</dbReference>
<gene>
    <name evidence="13" type="ORF">HMN09_01235400</name>
</gene>
<evidence type="ECO:0000256" key="3">
    <source>
        <dbReference type="ARBA" id="ARBA00022525"/>
    </source>
</evidence>
<dbReference type="GO" id="GO:0004497">
    <property type="term" value="F:monooxygenase activity"/>
    <property type="evidence" value="ECO:0007669"/>
    <property type="project" value="UniProtKB-KW"/>
</dbReference>
<feature type="chain" id="PRO_5034223400" evidence="12">
    <location>
        <begin position="23"/>
        <end position="324"/>
    </location>
</feature>
<evidence type="ECO:0000256" key="6">
    <source>
        <dbReference type="ARBA" id="ARBA00023002"/>
    </source>
</evidence>